<sequence length="216" mass="24985">MQAEEFLHISEKKTAPPTESETKKQVKKIRRCGICKKVGHSRNVCPNNKDLNIPFEWNRNTETFCGMITPTHGKANGVSMAKNNKKRKSESNVCNGTKTPTNCELGYTNDNKDDIIFSHVHPFKVSNNHEEIIPSMDFLFPYENMKWYESMEYSVDFENIQPGSRKDMLAFCKFNSYRKINYEDILDDSPLFKPLSNSIFDFIEDEMGSKSPILNF</sequence>
<gene>
    <name evidence="2" type="ORF">T552_00503</name>
</gene>
<dbReference type="VEuPathDB" id="FungiDB:T552_00503"/>
<dbReference type="GeneID" id="28935320"/>
<protein>
    <submittedName>
        <fullName evidence="2">Uncharacterized protein</fullName>
    </submittedName>
</protein>
<organism evidence="2 3">
    <name type="scientific">Pneumocystis carinii (strain B80)</name>
    <name type="common">Rat pneumocystis pneumonia agent</name>
    <name type="synonym">Pneumocystis carinii f. sp. carinii</name>
    <dbReference type="NCBI Taxonomy" id="1408658"/>
    <lineage>
        <taxon>Eukaryota</taxon>
        <taxon>Fungi</taxon>
        <taxon>Dikarya</taxon>
        <taxon>Ascomycota</taxon>
        <taxon>Taphrinomycotina</taxon>
        <taxon>Pneumocystomycetes</taxon>
        <taxon>Pneumocystaceae</taxon>
        <taxon>Pneumocystis</taxon>
    </lineage>
</organism>
<name>A0A0W4ZR06_PNEC8</name>
<dbReference type="Proteomes" id="UP000054454">
    <property type="component" value="Unassembled WGS sequence"/>
</dbReference>
<dbReference type="EMBL" id="LFVZ01000002">
    <property type="protein sequence ID" value="KTW30791.1"/>
    <property type="molecule type" value="Genomic_DNA"/>
</dbReference>
<proteinExistence type="predicted"/>
<evidence type="ECO:0000313" key="3">
    <source>
        <dbReference type="Proteomes" id="UP000054454"/>
    </source>
</evidence>
<evidence type="ECO:0000256" key="1">
    <source>
        <dbReference type="SAM" id="MobiDB-lite"/>
    </source>
</evidence>
<keyword evidence="3" id="KW-1185">Reference proteome</keyword>
<comment type="caution">
    <text evidence="2">The sequence shown here is derived from an EMBL/GenBank/DDBJ whole genome shotgun (WGS) entry which is preliminary data.</text>
</comment>
<evidence type="ECO:0000313" key="2">
    <source>
        <dbReference type="EMBL" id="KTW30791.1"/>
    </source>
</evidence>
<feature type="region of interest" description="Disordered" evidence="1">
    <location>
        <begin position="1"/>
        <end position="23"/>
    </location>
</feature>
<dbReference type="OrthoDB" id="5317157at2759"/>
<dbReference type="RefSeq" id="XP_018227387.1">
    <property type="nucleotide sequence ID" value="XM_018369118.1"/>
</dbReference>
<accession>A0A0W4ZR06</accession>
<reference evidence="3" key="1">
    <citation type="journal article" date="2016" name="Nat. Commun.">
        <title>Genome analysis of three Pneumocystis species reveals adaptation mechanisms to life exclusively in mammalian hosts.</title>
        <authorList>
            <person name="Ma L."/>
            <person name="Chen Z."/>
            <person name="Huang D.W."/>
            <person name="Kutty G."/>
            <person name="Ishihara M."/>
            <person name="Wang H."/>
            <person name="Abouelleil A."/>
            <person name="Bishop L."/>
            <person name="Davey E."/>
            <person name="Deng R."/>
            <person name="Deng X."/>
            <person name="Fan L."/>
            <person name="Fantoni G."/>
            <person name="Fitzgerald M."/>
            <person name="Gogineni E."/>
            <person name="Goldberg J.M."/>
            <person name="Handley G."/>
            <person name="Hu X."/>
            <person name="Huber C."/>
            <person name="Jiao X."/>
            <person name="Jones K."/>
            <person name="Levin J.Z."/>
            <person name="Liu Y."/>
            <person name="Macdonald P."/>
            <person name="Melnikov A."/>
            <person name="Raley C."/>
            <person name="Sassi M."/>
            <person name="Sherman B.T."/>
            <person name="Song X."/>
            <person name="Sykes S."/>
            <person name="Tran B."/>
            <person name="Walsh L."/>
            <person name="Xia Y."/>
            <person name="Yang J."/>
            <person name="Young S."/>
            <person name="Zeng Q."/>
            <person name="Zheng X."/>
            <person name="Stephens R."/>
            <person name="Nusbaum C."/>
            <person name="Birren B.W."/>
            <person name="Azadi P."/>
            <person name="Lempicki R.A."/>
            <person name="Cuomo C.A."/>
            <person name="Kovacs J.A."/>
        </authorList>
    </citation>
    <scope>NUCLEOTIDE SEQUENCE [LARGE SCALE GENOMIC DNA]</scope>
    <source>
        <strain evidence="3">B80</strain>
    </source>
</reference>
<dbReference type="AlphaFoldDB" id="A0A0W4ZR06"/>